<dbReference type="CDD" id="cd01392">
    <property type="entry name" value="HTH_LacI"/>
    <property type="match status" value="1"/>
</dbReference>
<feature type="domain" description="HTH lacI-type" evidence="4">
    <location>
        <begin position="24"/>
        <end position="78"/>
    </location>
</feature>
<protein>
    <submittedName>
        <fullName evidence="5">LacI family transcriptional regulator</fullName>
    </submittedName>
</protein>
<evidence type="ECO:0000256" key="1">
    <source>
        <dbReference type="ARBA" id="ARBA00023015"/>
    </source>
</evidence>
<dbReference type="NCBIfam" id="TIGR02405">
    <property type="entry name" value="trehalos_R_Ecol"/>
    <property type="match status" value="1"/>
</dbReference>
<dbReference type="InterPro" id="IPR012771">
    <property type="entry name" value="Trehalos_R_gpbac"/>
</dbReference>
<name>A0A4R3VTZ7_9GAMM</name>
<dbReference type="GO" id="GO:0005991">
    <property type="term" value="P:trehalose metabolic process"/>
    <property type="evidence" value="ECO:0007669"/>
    <property type="project" value="InterPro"/>
</dbReference>
<evidence type="ECO:0000313" key="5">
    <source>
        <dbReference type="EMBL" id="TCV07714.1"/>
    </source>
</evidence>
<dbReference type="EMBL" id="SMBY01000002">
    <property type="protein sequence ID" value="TCV07714.1"/>
    <property type="molecule type" value="Genomic_DNA"/>
</dbReference>
<evidence type="ECO:0000256" key="3">
    <source>
        <dbReference type="ARBA" id="ARBA00023163"/>
    </source>
</evidence>
<evidence type="ECO:0000259" key="4">
    <source>
        <dbReference type="PROSITE" id="PS50932"/>
    </source>
</evidence>
<dbReference type="AlphaFoldDB" id="A0A4R3VTZ7"/>
<dbReference type="InterPro" id="IPR046335">
    <property type="entry name" value="LacI/GalR-like_sensor"/>
</dbReference>
<comment type="caution">
    <text evidence="5">The sequence shown here is derived from an EMBL/GenBank/DDBJ whole genome shotgun (WGS) entry which is preliminary data.</text>
</comment>
<dbReference type="Pfam" id="PF13377">
    <property type="entry name" value="Peripla_BP_3"/>
    <property type="match status" value="1"/>
</dbReference>
<keyword evidence="1" id="KW-0805">Transcription regulation</keyword>
<dbReference type="PANTHER" id="PTHR30146:SF146">
    <property type="entry name" value="HTH-TYPE TRANSCRIPTIONAL REGULATOR TRER"/>
    <property type="match status" value="1"/>
</dbReference>
<organism evidence="5 6">
    <name type="scientific">Samsonia erythrinae</name>
    <dbReference type="NCBI Taxonomy" id="160434"/>
    <lineage>
        <taxon>Bacteria</taxon>
        <taxon>Pseudomonadati</taxon>
        <taxon>Pseudomonadota</taxon>
        <taxon>Gammaproteobacteria</taxon>
        <taxon>Enterobacterales</taxon>
        <taxon>Pectobacteriaceae</taxon>
        <taxon>Samsonia</taxon>
    </lineage>
</organism>
<evidence type="ECO:0000256" key="2">
    <source>
        <dbReference type="ARBA" id="ARBA00023125"/>
    </source>
</evidence>
<dbReference type="InterPro" id="IPR028082">
    <property type="entry name" value="Peripla_BP_I"/>
</dbReference>
<keyword evidence="2" id="KW-0238">DNA-binding</keyword>
<dbReference type="GO" id="GO:0045892">
    <property type="term" value="P:negative regulation of DNA-templated transcription"/>
    <property type="evidence" value="ECO:0007669"/>
    <property type="project" value="InterPro"/>
</dbReference>
<accession>A0A4R3VTZ7</accession>
<reference evidence="5 6" key="1">
    <citation type="submission" date="2019-03" db="EMBL/GenBank/DDBJ databases">
        <title>Genomic Encyclopedia of Type Strains, Phase IV (KMG-IV): sequencing the most valuable type-strain genomes for metagenomic binning, comparative biology and taxonomic classification.</title>
        <authorList>
            <person name="Goeker M."/>
        </authorList>
    </citation>
    <scope>NUCLEOTIDE SEQUENCE [LARGE SCALE GENOMIC DNA]</scope>
    <source>
        <strain evidence="5 6">DSM 16730</strain>
    </source>
</reference>
<sequence>MNNYINIMSLKDLSYWNTAIVHKLTIKDIAALCNVGKSTVSRVINNDQKVNEVTRQKVLAVIEQYQFTPSKSARAMRGLTSRTFGIIVTRLDSYAENQTVRAILPLLYANGIDPIILESQFNPEKVDEHLTMLKRRKIDGVILFAFTGITSEQLASWQQRIVVIARSFDGYTCVCNDDTGTVKHLMEFLHQEKSFNEIGYVGIDLKDETTGLLRFKAYEEYCQQYQLTINAELGALNYQSGYQLAQKVVSKRPQAILCATDSLAFGVQKYIKTQGIKDVFVACIGRNDLLTFLFPDTKTCRLGFRESGELSARLLINIINDNFSPKTHIITSP</sequence>
<keyword evidence="6" id="KW-1185">Reference proteome</keyword>
<dbReference type="PROSITE" id="PS50932">
    <property type="entry name" value="HTH_LACI_2"/>
    <property type="match status" value="1"/>
</dbReference>
<dbReference type="Gene3D" id="3.40.50.2300">
    <property type="match status" value="2"/>
</dbReference>
<dbReference type="SUPFAM" id="SSF47413">
    <property type="entry name" value="lambda repressor-like DNA-binding domains"/>
    <property type="match status" value="1"/>
</dbReference>
<dbReference type="InterPro" id="IPR000843">
    <property type="entry name" value="HTH_LacI"/>
</dbReference>
<dbReference type="SMART" id="SM00354">
    <property type="entry name" value="HTH_LACI"/>
    <property type="match status" value="1"/>
</dbReference>
<evidence type="ECO:0000313" key="6">
    <source>
        <dbReference type="Proteomes" id="UP000295433"/>
    </source>
</evidence>
<dbReference type="Pfam" id="PF00356">
    <property type="entry name" value="LacI"/>
    <property type="match status" value="1"/>
</dbReference>
<proteinExistence type="predicted"/>
<dbReference type="InterPro" id="IPR010982">
    <property type="entry name" value="Lambda_DNA-bd_dom_sf"/>
</dbReference>
<dbReference type="GO" id="GO:0000976">
    <property type="term" value="F:transcription cis-regulatory region binding"/>
    <property type="evidence" value="ECO:0007669"/>
    <property type="project" value="TreeGrafter"/>
</dbReference>
<dbReference type="Proteomes" id="UP000295433">
    <property type="component" value="Unassembled WGS sequence"/>
</dbReference>
<gene>
    <name evidence="5" type="ORF">EDC54_102275</name>
</gene>
<dbReference type="SUPFAM" id="SSF53822">
    <property type="entry name" value="Periplasmic binding protein-like I"/>
    <property type="match status" value="1"/>
</dbReference>
<dbReference type="PANTHER" id="PTHR30146">
    <property type="entry name" value="LACI-RELATED TRANSCRIPTIONAL REPRESSOR"/>
    <property type="match status" value="1"/>
</dbReference>
<dbReference type="GO" id="GO:0003700">
    <property type="term" value="F:DNA-binding transcription factor activity"/>
    <property type="evidence" value="ECO:0007669"/>
    <property type="project" value="TreeGrafter"/>
</dbReference>
<dbReference type="CDD" id="cd01542">
    <property type="entry name" value="PBP1_TreR-like"/>
    <property type="match status" value="1"/>
</dbReference>
<keyword evidence="3" id="KW-0804">Transcription</keyword>
<dbReference type="Gene3D" id="1.10.260.40">
    <property type="entry name" value="lambda repressor-like DNA-binding domains"/>
    <property type="match status" value="1"/>
</dbReference>